<evidence type="ECO:0000256" key="4">
    <source>
        <dbReference type="ARBA" id="ARBA00022840"/>
    </source>
</evidence>
<evidence type="ECO:0000256" key="7">
    <source>
        <dbReference type="ARBA" id="ARBA00048696"/>
    </source>
</evidence>
<keyword evidence="3" id="KW-0547">Nucleotide-binding</keyword>
<evidence type="ECO:0000256" key="5">
    <source>
        <dbReference type="ARBA" id="ARBA00034531"/>
    </source>
</evidence>
<comment type="caution">
    <text evidence="9">The sequence shown here is derived from an EMBL/GenBank/DDBJ whole genome shotgun (WGS) entry which is preliminary data.</text>
</comment>
<name>A0AAX2UJ74_9BACT</name>
<keyword evidence="4" id="KW-0067">ATP-binding</keyword>
<dbReference type="InterPro" id="IPR003812">
    <property type="entry name" value="Fido"/>
</dbReference>
<dbReference type="Gene3D" id="1.10.3290.10">
    <property type="entry name" value="Fido-like domain"/>
    <property type="match status" value="1"/>
</dbReference>
<dbReference type="GO" id="GO:0051302">
    <property type="term" value="P:regulation of cell division"/>
    <property type="evidence" value="ECO:0007669"/>
    <property type="project" value="TreeGrafter"/>
</dbReference>
<accession>A0AAX2UJ74</accession>
<reference evidence="9 10" key="1">
    <citation type="submission" date="2019-05" db="EMBL/GenBank/DDBJ databases">
        <title>Draft genomes of eight strains of Campylobacter helveticus isolated from cats and a dog in New Zealand.</title>
        <authorList>
            <person name="Bojanic K."/>
            <person name="Midwinter A.C."/>
            <person name="Biggs P.J."/>
            <person name="Acke E."/>
            <person name="Cornelius A.J."/>
            <person name="Marshall J.C."/>
        </authorList>
    </citation>
    <scope>NUCLEOTIDE SEQUENCE [LARGE SCALE GENOMIC DNA]</scope>
    <source>
        <strain evidence="9 10">ACP123b</strain>
    </source>
</reference>
<proteinExistence type="predicted"/>
<feature type="domain" description="Fido" evidence="8">
    <location>
        <begin position="53"/>
        <end position="199"/>
    </location>
</feature>
<evidence type="ECO:0000256" key="3">
    <source>
        <dbReference type="ARBA" id="ARBA00022741"/>
    </source>
</evidence>
<protein>
    <recommendedName>
        <fullName evidence="5">protein adenylyltransferase</fullName>
        <ecNumber evidence="5">2.7.7.108</ecNumber>
    </recommendedName>
</protein>
<gene>
    <name evidence="9" type="ORF">FDW42_04965</name>
</gene>
<evidence type="ECO:0000256" key="1">
    <source>
        <dbReference type="ARBA" id="ARBA00022679"/>
    </source>
</evidence>
<evidence type="ECO:0000259" key="8">
    <source>
        <dbReference type="PROSITE" id="PS51459"/>
    </source>
</evidence>
<evidence type="ECO:0000256" key="6">
    <source>
        <dbReference type="ARBA" id="ARBA00047939"/>
    </source>
</evidence>
<dbReference type="EC" id="2.7.7.108" evidence="5"/>
<dbReference type="GeneID" id="52037830"/>
<dbReference type="PROSITE" id="PS51459">
    <property type="entry name" value="FIDO"/>
    <property type="match status" value="1"/>
</dbReference>
<dbReference type="GO" id="GO:0070733">
    <property type="term" value="F:AMPylase activity"/>
    <property type="evidence" value="ECO:0007669"/>
    <property type="project" value="UniProtKB-EC"/>
</dbReference>
<dbReference type="GO" id="GO:0005524">
    <property type="term" value="F:ATP binding"/>
    <property type="evidence" value="ECO:0007669"/>
    <property type="project" value="UniProtKB-KW"/>
</dbReference>
<dbReference type="SUPFAM" id="SSF140931">
    <property type="entry name" value="Fic-like"/>
    <property type="match status" value="1"/>
</dbReference>
<dbReference type="InterPro" id="IPR036597">
    <property type="entry name" value="Fido-like_dom_sf"/>
</dbReference>
<dbReference type="AlphaFoldDB" id="A0AAX2UJ74"/>
<comment type="catalytic activity">
    <reaction evidence="7">
        <text>L-tyrosyl-[protein] + ATP = O-(5'-adenylyl)-L-tyrosyl-[protein] + diphosphate</text>
        <dbReference type="Rhea" id="RHEA:54288"/>
        <dbReference type="Rhea" id="RHEA-COMP:10136"/>
        <dbReference type="Rhea" id="RHEA-COMP:13846"/>
        <dbReference type="ChEBI" id="CHEBI:30616"/>
        <dbReference type="ChEBI" id="CHEBI:33019"/>
        <dbReference type="ChEBI" id="CHEBI:46858"/>
        <dbReference type="ChEBI" id="CHEBI:83624"/>
        <dbReference type="EC" id="2.7.7.108"/>
    </reaction>
</comment>
<evidence type="ECO:0000256" key="2">
    <source>
        <dbReference type="ARBA" id="ARBA00022695"/>
    </source>
</evidence>
<dbReference type="Proteomes" id="UP000306813">
    <property type="component" value="Unassembled WGS sequence"/>
</dbReference>
<dbReference type="RefSeq" id="WP_082200908.1">
    <property type="nucleotide sequence ID" value="NZ_CP020480.1"/>
</dbReference>
<evidence type="ECO:0000313" key="10">
    <source>
        <dbReference type="Proteomes" id="UP000306813"/>
    </source>
</evidence>
<dbReference type="EMBL" id="VDBS01000037">
    <property type="protein sequence ID" value="TNB57493.1"/>
    <property type="molecule type" value="Genomic_DNA"/>
</dbReference>
<comment type="catalytic activity">
    <reaction evidence="6">
        <text>L-threonyl-[protein] + ATP = 3-O-(5'-adenylyl)-L-threonyl-[protein] + diphosphate</text>
        <dbReference type="Rhea" id="RHEA:54292"/>
        <dbReference type="Rhea" id="RHEA-COMP:11060"/>
        <dbReference type="Rhea" id="RHEA-COMP:13847"/>
        <dbReference type="ChEBI" id="CHEBI:30013"/>
        <dbReference type="ChEBI" id="CHEBI:30616"/>
        <dbReference type="ChEBI" id="CHEBI:33019"/>
        <dbReference type="ChEBI" id="CHEBI:138113"/>
        <dbReference type="EC" id="2.7.7.108"/>
    </reaction>
</comment>
<dbReference type="PANTHER" id="PTHR39560:SF1">
    <property type="entry name" value="PROTEIN ADENYLYLTRANSFERASE FIC-RELATED"/>
    <property type="match status" value="1"/>
</dbReference>
<evidence type="ECO:0000313" key="9">
    <source>
        <dbReference type="EMBL" id="TNB57493.1"/>
    </source>
</evidence>
<dbReference type="Pfam" id="PF02661">
    <property type="entry name" value="Fic"/>
    <property type="match status" value="1"/>
</dbReference>
<keyword evidence="2" id="KW-0548">Nucleotidyltransferase</keyword>
<keyword evidence="1" id="KW-0808">Transferase</keyword>
<dbReference type="PANTHER" id="PTHR39560">
    <property type="entry name" value="PROTEIN ADENYLYLTRANSFERASE FIC-RELATED"/>
    <property type="match status" value="1"/>
</dbReference>
<sequence length="234" mass="27255">MWDTQDTYTDIDTFLLSTNKVNATSLSDLEHKERILAQLAMQELSKNEIKGNFNYEHLKAIHQFIFKDIYTWAGKDRYEEKFFKALHKGDSQFCVGVLIPQESKRIFDGLMEKELLKTCKNDEQFIKELANFMADLNAMHPFCEGNGRTQRIFINQLAKNAGYELDLNLTPKEIMLRASIEAMNHQNSSLEKIIKNNLKKIDMSKQREIEAMQEAVRKASQNLKPKDKSKDLDR</sequence>
<organism evidence="9 10">
    <name type="scientific">Campylobacter helveticus</name>
    <dbReference type="NCBI Taxonomy" id="28898"/>
    <lineage>
        <taxon>Bacteria</taxon>
        <taxon>Pseudomonadati</taxon>
        <taxon>Campylobacterota</taxon>
        <taxon>Epsilonproteobacteria</taxon>
        <taxon>Campylobacterales</taxon>
        <taxon>Campylobacteraceae</taxon>
        <taxon>Campylobacter</taxon>
    </lineage>
</organism>